<comment type="caution">
    <text evidence="2">The sequence shown here is derived from an EMBL/GenBank/DDBJ whole genome shotgun (WGS) entry which is preliminary data.</text>
</comment>
<name>A0ABV8ETA3_9ACTN</name>
<accession>A0ABV8ETA3</accession>
<protein>
    <submittedName>
        <fullName evidence="2">Uncharacterized protein</fullName>
    </submittedName>
</protein>
<proteinExistence type="predicted"/>
<feature type="region of interest" description="Disordered" evidence="1">
    <location>
        <begin position="1"/>
        <end position="28"/>
    </location>
</feature>
<dbReference type="EMBL" id="JBHSBC010000001">
    <property type="protein sequence ID" value="MFC3978799.1"/>
    <property type="molecule type" value="Genomic_DNA"/>
</dbReference>
<feature type="compositionally biased region" description="Basic and acidic residues" evidence="1">
    <location>
        <begin position="8"/>
        <end position="27"/>
    </location>
</feature>
<dbReference type="Proteomes" id="UP001595698">
    <property type="component" value="Unassembled WGS sequence"/>
</dbReference>
<keyword evidence="3" id="KW-1185">Reference proteome</keyword>
<gene>
    <name evidence="2" type="ORF">ACFOYY_01605</name>
</gene>
<reference evidence="3" key="1">
    <citation type="journal article" date="2019" name="Int. J. Syst. Evol. Microbiol.">
        <title>The Global Catalogue of Microorganisms (GCM) 10K type strain sequencing project: providing services to taxonomists for standard genome sequencing and annotation.</title>
        <authorList>
            <consortium name="The Broad Institute Genomics Platform"/>
            <consortium name="The Broad Institute Genome Sequencing Center for Infectious Disease"/>
            <person name="Wu L."/>
            <person name="Ma J."/>
        </authorList>
    </citation>
    <scope>NUCLEOTIDE SEQUENCE [LARGE SCALE GENOMIC DNA]</scope>
    <source>
        <strain evidence="3">TBRC 7912</strain>
    </source>
</reference>
<organism evidence="2 3">
    <name type="scientific">Streptosporangium jomthongense</name>
    <dbReference type="NCBI Taxonomy" id="1193683"/>
    <lineage>
        <taxon>Bacteria</taxon>
        <taxon>Bacillati</taxon>
        <taxon>Actinomycetota</taxon>
        <taxon>Actinomycetes</taxon>
        <taxon>Streptosporangiales</taxon>
        <taxon>Streptosporangiaceae</taxon>
        <taxon>Streptosporangium</taxon>
    </lineage>
</organism>
<evidence type="ECO:0000256" key="1">
    <source>
        <dbReference type="SAM" id="MobiDB-lite"/>
    </source>
</evidence>
<evidence type="ECO:0000313" key="2">
    <source>
        <dbReference type="EMBL" id="MFC3978799.1"/>
    </source>
</evidence>
<sequence length="111" mass="11802">MLTESGLDLDHVPPDPSREDLRYEKRPGRGIMTGPSLVSVVWSAPKAPSRAQCEEALGAGLPAGHVFGHTAPGTAFCMWTNVDNVAFVRVSGPEGEEGVPVDIVVWPKQPA</sequence>
<evidence type="ECO:0000313" key="3">
    <source>
        <dbReference type="Proteomes" id="UP001595698"/>
    </source>
</evidence>